<sequence>MKVARRGKVRFLLIITPQALKITPKRLRLGEYQHAIIERLGGLRMFEIIICEDNPAHLEAMTAYVKNYLVMEEGLPIRLALATPKAAEVVSYAKQAATRQDSLYFIDVRLGDQMDGLNLARRVRRYQPQAKLVFVTAFEEYLPFTMTYHLEALDYILKDNPHKMRDKMIACIKTAYDRSLVQAQSFPPFVIRKGAQTQVIRSAAINFFETLPAHRIRLVGPDALVEFYDSLKNIEADYPQFVRCHRSYLANVENIQELDTKARQLTFVDGSAIPFSRERYDQLVEAMANYSNKCPR</sequence>
<feature type="modified residue" description="4-aspartylphosphate" evidence="5">
    <location>
        <position position="107"/>
    </location>
</feature>
<accession>A0A5N1GFV9</accession>
<comment type="function">
    <text evidence="4">Required for high-level post-exponential phase expression of a series of secreted proteins.</text>
</comment>
<dbReference type="PROSITE" id="PS50930">
    <property type="entry name" value="HTH_LYTTR"/>
    <property type="match status" value="1"/>
</dbReference>
<keyword evidence="5" id="KW-0597">Phosphoprotein</keyword>
<dbReference type="SUPFAM" id="SSF52172">
    <property type="entry name" value="CheY-like"/>
    <property type="match status" value="1"/>
</dbReference>
<evidence type="ECO:0000259" key="6">
    <source>
        <dbReference type="PROSITE" id="PS50110"/>
    </source>
</evidence>
<name>A0A5N1GFV9_9LACT</name>
<feature type="domain" description="Response regulatory" evidence="6">
    <location>
        <begin position="47"/>
        <end position="173"/>
    </location>
</feature>
<evidence type="ECO:0000256" key="4">
    <source>
        <dbReference type="ARBA" id="ARBA00037164"/>
    </source>
</evidence>
<dbReference type="InterPro" id="IPR046947">
    <property type="entry name" value="LytR-like"/>
</dbReference>
<evidence type="ECO:0000256" key="1">
    <source>
        <dbReference type="ARBA" id="ARBA00022490"/>
    </source>
</evidence>
<dbReference type="InterPro" id="IPR007492">
    <property type="entry name" value="LytTR_DNA-bd_dom"/>
</dbReference>
<dbReference type="Pfam" id="PF00072">
    <property type="entry name" value="Response_reg"/>
    <property type="match status" value="1"/>
</dbReference>
<dbReference type="Gene3D" id="2.40.50.1020">
    <property type="entry name" value="LytTr DNA-binding domain"/>
    <property type="match status" value="1"/>
</dbReference>
<dbReference type="PROSITE" id="PS50110">
    <property type="entry name" value="RESPONSE_REGULATORY"/>
    <property type="match status" value="1"/>
</dbReference>
<keyword evidence="1" id="KW-0963">Cytoplasm</keyword>
<gene>
    <name evidence="8" type="ORF">F6I03_09505</name>
</gene>
<evidence type="ECO:0000313" key="8">
    <source>
        <dbReference type="EMBL" id="KAA9299288.1"/>
    </source>
</evidence>
<feature type="domain" description="HTH LytTR-type" evidence="7">
    <location>
        <begin position="189"/>
        <end position="289"/>
    </location>
</feature>
<dbReference type="InterPro" id="IPR001789">
    <property type="entry name" value="Sig_transdc_resp-reg_receiver"/>
</dbReference>
<dbReference type="GO" id="GO:0003677">
    <property type="term" value="F:DNA binding"/>
    <property type="evidence" value="ECO:0007669"/>
    <property type="project" value="InterPro"/>
</dbReference>
<dbReference type="Proteomes" id="UP000327148">
    <property type="component" value="Unassembled WGS sequence"/>
</dbReference>
<dbReference type="GO" id="GO:0000156">
    <property type="term" value="F:phosphorelay response regulator activity"/>
    <property type="evidence" value="ECO:0007669"/>
    <property type="project" value="InterPro"/>
</dbReference>
<evidence type="ECO:0000256" key="3">
    <source>
        <dbReference type="ARBA" id="ARBA00023159"/>
    </source>
</evidence>
<comment type="caution">
    <text evidence="8">The sequence shown here is derived from an EMBL/GenBank/DDBJ whole genome shotgun (WGS) entry which is preliminary data.</text>
</comment>
<keyword evidence="3" id="KW-0010">Activator</keyword>
<dbReference type="SMART" id="SM00850">
    <property type="entry name" value="LytTR"/>
    <property type="match status" value="1"/>
</dbReference>
<protein>
    <submittedName>
        <fullName evidence="8">Response regulator transcription factor</fullName>
    </submittedName>
</protein>
<keyword evidence="2" id="KW-0902">Two-component regulatory system</keyword>
<reference evidence="8 9" key="1">
    <citation type="submission" date="2019-09" db="EMBL/GenBank/DDBJ databases">
        <title>Draft genome sequence assemblies of isolates from the urinary tract.</title>
        <authorList>
            <person name="Mores C.R."/>
            <person name="Putonti C."/>
            <person name="Wolfe A.J."/>
        </authorList>
    </citation>
    <scope>NUCLEOTIDE SEQUENCE [LARGE SCALE GENOMIC DNA]</scope>
    <source>
        <strain evidence="8 9">UMB623</strain>
    </source>
</reference>
<dbReference type="OrthoDB" id="9809318at2"/>
<dbReference type="STRING" id="119206.AWM72_04515"/>
<evidence type="ECO:0000256" key="2">
    <source>
        <dbReference type="ARBA" id="ARBA00023012"/>
    </source>
</evidence>
<dbReference type="Pfam" id="PF04397">
    <property type="entry name" value="LytTR"/>
    <property type="match status" value="1"/>
</dbReference>
<dbReference type="InterPro" id="IPR011006">
    <property type="entry name" value="CheY-like_superfamily"/>
</dbReference>
<dbReference type="EMBL" id="VYWO01000009">
    <property type="protein sequence ID" value="KAA9299288.1"/>
    <property type="molecule type" value="Genomic_DNA"/>
</dbReference>
<evidence type="ECO:0000313" key="9">
    <source>
        <dbReference type="Proteomes" id="UP000327148"/>
    </source>
</evidence>
<dbReference type="PANTHER" id="PTHR37299">
    <property type="entry name" value="TRANSCRIPTIONAL REGULATOR-RELATED"/>
    <property type="match status" value="1"/>
</dbReference>
<proteinExistence type="predicted"/>
<organism evidence="8 9">
    <name type="scientific">Aerococcus sanguinicola</name>
    <dbReference type="NCBI Taxonomy" id="119206"/>
    <lineage>
        <taxon>Bacteria</taxon>
        <taxon>Bacillati</taxon>
        <taxon>Bacillota</taxon>
        <taxon>Bacilli</taxon>
        <taxon>Lactobacillales</taxon>
        <taxon>Aerococcaceae</taxon>
        <taxon>Aerococcus</taxon>
    </lineage>
</organism>
<evidence type="ECO:0000256" key="5">
    <source>
        <dbReference type="PROSITE-ProRule" id="PRU00169"/>
    </source>
</evidence>
<evidence type="ECO:0000259" key="7">
    <source>
        <dbReference type="PROSITE" id="PS50930"/>
    </source>
</evidence>
<dbReference type="Gene3D" id="3.40.50.2300">
    <property type="match status" value="1"/>
</dbReference>
<dbReference type="PANTHER" id="PTHR37299:SF3">
    <property type="entry name" value="STAGE 0 SPORULATION PROTEIN A HOMOLOG"/>
    <property type="match status" value="1"/>
</dbReference>
<dbReference type="SMART" id="SM00448">
    <property type="entry name" value="REC"/>
    <property type="match status" value="1"/>
</dbReference>
<dbReference type="AlphaFoldDB" id="A0A5N1GFV9"/>